<dbReference type="Pfam" id="PF12973">
    <property type="entry name" value="Cupin_7"/>
    <property type="match status" value="1"/>
</dbReference>
<name>A0AAE3GWM9_9CYAN</name>
<evidence type="ECO:0000259" key="1">
    <source>
        <dbReference type="Pfam" id="PF12973"/>
    </source>
</evidence>
<organism evidence="2 3">
    <name type="scientific">Limnofasciculus baicalensis BBK-W-15</name>
    <dbReference type="NCBI Taxonomy" id="2699891"/>
    <lineage>
        <taxon>Bacteria</taxon>
        <taxon>Bacillati</taxon>
        <taxon>Cyanobacteriota</taxon>
        <taxon>Cyanophyceae</taxon>
        <taxon>Coleofasciculales</taxon>
        <taxon>Coleofasciculaceae</taxon>
        <taxon>Limnofasciculus</taxon>
        <taxon>Limnofasciculus baicalensis</taxon>
    </lineage>
</organism>
<feature type="domain" description="ChrR-like cupin" evidence="1">
    <location>
        <begin position="88"/>
        <end position="185"/>
    </location>
</feature>
<dbReference type="SUPFAM" id="SSF51182">
    <property type="entry name" value="RmlC-like cupins"/>
    <property type="match status" value="1"/>
</dbReference>
<comment type="caution">
    <text evidence="2">The sequence shown here is derived from an EMBL/GenBank/DDBJ whole genome shotgun (WGS) entry which is preliminary data.</text>
</comment>
<dbReference type="Proteomes" id="UP001204953">
    <property type="component" value="Unassembled WGS sequence"/>
</dbReference>
<protein>
    <submittedName>
        <fullName evidence="2">Cupin domain-containing protein</fullName>
    </submittedName>
</protein>
<dbReference type="InterPro" id="IPR011051">
    <property type="entry name" value="RmlC_Cupin_sf"/>
</dbReference>
<dbReference type="RefSeq" id="WP_254013971.1">
    <property type="nucleotide sequence ID" value="NZ_JAMZMM010000298.1"/>
</dbReference>
<reference evidence="2" key="1">
    <citation type="submission" date="2022-06" db="EMBL/GenBank/DDBJ databases">
        <title>New cyanobacteria of genus Symplocastrum in benthos of Lake Baikal.</title>
        <authorList>
            <person name="Sorokovikova E."/>
            <person name="Tikhonova I."/>
            <person name="Krasnopeev A."/>
            <person name="Evseev P."/>
            <person name="Gladkikh A."/>
            <person name="Belykh O."/>
        </authorList>
    </citation>
    <scope>NUCLEOTIDE SEQUENCE</scope>
    <source>
        <strain evidence="2">BBK-W-15</strain>
    </source>
</reference>
<dbReference type="InterPro" id="IPR014710">
    <property type="entry name" value="RmlC-like_jellyroll"/>
</dbReference>
<evidence type="ECO:0000313" key="3">
    <source>
        <dbReference type="Proteomes" id="UP001204953"/>
    </source>
</evidence>
<proteinExistence type="predicted"/>
<sequence>MNYEDFSELASLYPLDILEEEYCHVVEDAIAKFPEFEQELAGFQAAVAAIPYTAPLMPIAANLKDRLFQRIEEDISVAKAENELSVEELIAQAATVSWQPYSLSGMEIARWELNMEKREVSCFVRATPGVQFYNHRHAGNEEIVVLEGDIVIDGQKYNIGDRIRSMPGSIHQPETYGGCLIFVQTSLDDEIIVY</sequence>
<dbReference type="Gene3D" id="2.60.120.10">
    <property type="entry name" value="Jelly Rolls"/>
    <property type="match status" value="1"/>
</dbReference>
<accession>A0AAE3GWM9</accession>
<evidence type="ECO:0000313" key="2">
    <source>
        <dbReference type="EMBL" id="MCP2731228.1"/>
    </source>
</evidence>
<keyword evidence="3" id="KW-1185">Reference proteome</keyword>
<dbReference type="InterPro" id="IPR025979">
    <property type="entry name" value="ChrR-like_cupin_dom"/>
</dbReference>
<dbReference type="AlphaFoldDB" id="A0AAE3GWM9"/>
<dbReference type="EMBL" id="JAMZMM010000298">
    <property type="protein sequence ID" value="MCP2731228.1"/>
    <property type="molecule type" value="Genomic_DNA"/>
</dbReference>
<gene>
    <name evidence="2" type="ORF">NJ959_22650</name>
</gene>